<gene>
    <name evidence="1" type="ORF">ElyMa_000231600</name>
</gene>
<evidence type="ECO:0000313" key="1">
    <source>
        <dbReference type="EMBL" id="GFR66539.1"/>
    </source>
</evidence>
<evidence type="ECO:0000313" key="2">
    <source>
        <dbReference type="Proteomes" id="UP000762676"/>
    </source>
</evidence>
<dbReference type="EMBL" id="BMAT01000451">
    <property type="protein sequence ID" value="GFR66539.1"/>
    <property type="molecule type" value="Genomic_DNA"/>
</dbReference>
<protein>
    <recommendedName>
        <fullName evidence="3">Roadblock/LAMTOR2 domain-containing protein</fullName>
    </recommendedName>
</protein>
<keyword evidence="2" id="KW-1185">Reference proteome</keyword>
<organism evidence="1 2">
    <name type="scientific">Elysia marginata</name>
    <dbReference type="NCBI Taxonomy" id="1093978"/>
    <lineage>
        <taxon>Eukaryota</taxon>
        <taxon>Metazoa</taxon>
        <taxon>Spiralia</taxon>
        <taxon>Lophotrochozoa</taxon>
        <taxon>Mollusca</taxon>
        <taxon>Gastropoda</taxon>
        <taxon>Heterobranchia</taxon>
        <taxon>Euthyneura</taxon>
        <taxon>Panpulmonata</taxon>
        <taxon>Sacoglossa</taxon>
        <taxon>Placobranchoidea</taxon>
        <taxon>Plakobranchidae</taxon>
        <taxon>Elysia</taxon>
    </lineage>
</organism>
<reference evidence="1 2" key="1">
    <citation type="journal article" date="2021" name="Elife">
        <title>Chloroplast acquisition without the gene transfer in kleptoplastic sea slugs, Plakobranchus ocellatus.</title>
        <authorList>
            <person name="Maeda T."/>
            <person name="Takahashi S."/>
            <person name="Yoshida T."/>
            <person name="Shimamura S."/>
            <person name="Takaki Y."/>
            <person name="Nagai Y."/>
            <person name="Toyoda A."/>
            <person name="Suzuki Y."/>
            <person name="Arimoto A."/>
            <person name="Ishii H."/>
            <person name="Satoh N."/>
            <person name="Nishiyama T."/>
            <person name="Hasebe M."/>
            <person name="Maruyama T."/>
            <person name="Minagawa J."/>
            <person name="Obokata J."/>
            <person name="Shigenobu S."/>
        </authorList>
    </citation>
    <scope>NUCLEOTIDE SEQUENCE [LARGE SCALE GENOMIC DNA]</scope>
</reference>
<dbReference type="AlphaFoldDB" id="A0AAV4EZU3"/>
<name>A0AAV4EZU3_9GAST</name>
<comment type="caution">
    <text evidence="1">The sequence shown here is derived from an EMBL/GenBank/DDBJ whole genome shotgun (WGS) entry which is preliminary data.</text>
</comment>
<evidence type="ECO:0008006" key="3">
    <source>
        <dbReference type="Google" id="ProtNLM"/>
    </source>
</evidence>
<feature type="non-terminal residue" evidence="1">
    <location>
        <position position="88"/>
    </location>
</feature>
<sequence>MDYETVGLLHEQFVRSAERTPDKLAVVSPEGELLRKIKKTVTVSKMAKTMTTAMMKLLIMMMVMFGGGDNDEEKDSGGHCDNDSDRND</sequence>
<proteinExistence type="predicted"/>
<dbReference type="Proteomes" id="UP000762676">
    <property type="component" value="Unassembled WGS sequence"/>
</dbReference>
<accession>A0AAV4EZU3</accession>